<evidence type="ECO:0000259" key="3">
    <source>
        <dbReference type="Pfam" id="PF05170"/>
    </source>
</evidence>
<sequence>MNWKKAFNIFKWVAGITIGLMLAISALILVFKDDIKSYALKEANKYLNKRVHIGYIDVGIWKSFPDMRLSFDDVLVHSKFDTTITADTAIYAKKIDLRFNPLDFFNNDFSVHRIDIDQAKLNLKILENGQVNYDFLKPSEDTTNSPFEFNLERINLRATDFTYHNESTQQFYEGYFKNLDFNGSFNEKQFVLNALTEFDVKTIQSKSLTLIENKSAKCDISIQMDQINDVFEIISADLSINKLPFLVRGKVSNDSLNFYVGSRGLELSQVANNFSIQELDVVDEINGQGKVNFELFIRGANEKTKSPAIDANFNIENGSLSEQGFSLSNINLNGSYTNGISTGKEQVVLSKLQFNTLNEAFSGNLSISDFDRPRLRGKAKGLLDLKAIHRLFGPFSLSELSGSVLLDGNFDLRMNSPKTDPQNLTIYDLRASLRLNNIITKFMNDERAVRIKDGKITIRNQFAGITDLSVSLNQSSLTLDGQFNHLADYFKGARNLSVDASVSSDFLNLDDLSSTQEETSKSKAWILPNKIDGKLMLTLNEVIYSDHQYTFIKGKMNFGKRKLTFPYVSGVSAKAKINGRLKITETRPMYLVVETSLSSPKVNFKPLFAEWNNFDQTVIKSENINGSAKIQLDFKGPFDLYEEEILKEKFDVKAKVKITDGALMNVEPFKEITQSLRASGGGLLIKKSKIDAFEARLLNLQFDSFENEFTVKNGVITIPKMTIRSNALDVNLSGTHSFDNAIDYSFDFRFREIKGTTSSEFGDVIDDGTGFRVFLKMYGTIDYPEFKWDKEAKKAVKEEKREEAKDDLKSALKTGFGINKKDTTIKEIKTTEKPKEKIIMDFGQDTIQEDFTEESKKKKKNALQRKIDAWKKENEKEKEESIFEFE</sequence>
<accession>A0A3E1F1M3</accession>
<evidence type="ECO:0000313" key="5">
    <source>
        <dbReference type="Proteomes" id="UP000257127"/>
    </source>
</evidence>
<organism evidence="4 5">
    <name type="scientific">Brumimicrobium aurantiacum</name>
    <dbReference type="NCBI Taxonomy" id="1737063"/>
    <lineage>
        <taxon>Bacteria</taxon>
        <taxon>Pseudomonadati</taxon>
        <taxon>Bacteroidota</taxon>
        <taxon>Flavobacteriia</taxon>
        <taxon>Flavobacteriales</taxon>
        <taxon>Crocinitomicaceae</taxon>
        <taxon>Brumimicrobium</taxon>
    </lineage>
</organism>
<feature type="domain" description="AsmA" evidence="3">
    <location>
        <begin position="16"/>
        <end position="379"/>
    </location>
</feature>
<dbReference type="AlphaFoldDB" id="A0A3E1F1M3"/>
<keyword evidence="2" id="KW-0472">Membrane</keyword>
<evidence type="ECO:0000256" key="2">
    <source>
        <dbReference type="SAM" id="Phobius"/>
    </source>
</evidence>
<keyword evidence="2" id="KW-1133">Transmembrane helix</keyword>
<dbReference type="EMBL" id="QURB01000001">
    <property type="protein sequence ID" value="RFC55718.1"/>
    <property type="molecule type" value="Genomic_DNA"/>
</dbReference>
<dbReference type="GO" id="GO:0005886">
    <property type="term" value="C:plasma membrane"/>
    <property type="evidence" value="ECO:0007669"/>
    <property type="project" value="TreeGrafter"/>
</dbReference>
<dbReference type="RefSeq" id="WP_116879553.1">
    <property type="nucleotide sequence ID" value="NZ_QURB01000001.1"/>
</dbReference>
<feature type="coiled-coil region" evidence="1">
    <location>
        <begin position="853"/>
        <end position="880"/>
    </location>
</feature>
<dbReference type="InterPro" id="IPR052894">
    <property type="entry name" value="AsmA-related"/>
</dbReference>
<keyword evidence="1" id="KW-0175">Coiled coil</keyword>
<evidence type="ECO:0000256" key="1">
    <source>
        <dbReference type="SAM" id="Coils"/>
    </source>
</evidence>
<dbReference type="GO" id="GO:0090313">
    <property type="term" value="P:regulation of protein targeting to membrane"/>
    <property type="evidence" value="ECO:0007669"/>
    <property type="project" value="TreeGrafter"/>
</dbReference>
<proteinExistence type="predicted"/>
<keyword evidence="5" id="KW-1185">Reference proteome</keyword>
<name>A0A3E1F1M3_9FLAO</name>
<dbReference type="InterPro" id="IPR007844">
    <property type="entry name" value="AsmA"/>
</dbReference>
<dbReference type="Proteomes" id="UP000257127">
    <property type="component" value="Unassembled WGS sequence"/>
</dbReference>
<protein>
    <submittedName>
        <fullName evidence="4">AsmA family protein</fullName>
    </submittedName>
</protein>
<evidence type="ECO:0000313" key="4">
    <source>
        <dbReference type="EMBL" id="RFC55718.1"/>
    </source>
</evidence>
<dbReference type="PANTHER" id="PTHR30441">
    <property type="entry name" value="DUF748 DOMAIN-CONTAINING PROTEIN"/>
    <property type="match status" value="1"/>
</dbReference>
<feature type="transmembrane region" description="Helical" evidence="2">
    <location>
        <begin position="12"/>
        <end position="31"/>
    </location>
</feature>
<gene>
    <name evidence="4" type="ORF">DXU93_01930</name>
</gene>
<reference evidence="4 5" key="1">
    <citation type="submission" date="2018-08" db="EMBL/GenBank/DDBJ databases">
        <title>The draft genome squence of Brumimicrobium sp. N62.</title>
        <authorList>
            <person name="Du Z.-J."/>
            <person name="Luo H.-R."/>
        </authorList>
    </citation>
    <scope>NUCLEOTIDE SEQUENCE [LARGE SCALE GENOMIC DNA]</scope>
    <source>
        <strain evidence="4 5">N62</strain>
    </source>
</reference>
<comment type="caution">
    <text evidence="4">The sequence shown here is derived from an EMBL/GenBank/DDBJ whole genome shotgun (WGS) entry which is preliminary data.</text>
</comment>
<dbReference type="Pfam" id="PF05170">
    <property type="entry name" value="AsmA"/>
    <property type="match status" value="1"/>
</dbReference>
<dbReference type="PANTHER" id="PTHR30441:SF8">
    <property type="entry name" value="DUF748 DOMAIN-CONTAINING PROTEIN"/>
    <property type="match status" value="1"/>
</dbReference>
<keyword evidence="2" id="KW-0812">Transmembrane</keyword>
<dbReference type="OrthoDB" id="596403at2"/>